<proteinExistence type="predicted"/>
<dbReference type="AlphaFoldDB" id="A0A2Z6ESU5"/>
<accession>A0A2Z6ESU5</accession>
<evidence type="ECO:0000313" key="2">
    <source>
        <dbReference type="EMBL" id="BBE09971.1"/>
    </source>
</evidence>
<dbReference type="EMBL" id="AP018150">
    <property type="protein sequence ID" value="BBE09971.1"/>
    <property type="molecule type" value="Genomic_DNA"/>
</dbReference>
<gene>
    <name evidence="1" type="ORF">MCB1EB_0324</name>
    <name evidence="2" type="ORF">MCB1EB_1810</name>
</gene>
<dbReference type="KEGG" id="mcys:MCB1EB_1810"/>
<protein>
    <submittedName>
        <fullName evidence="1">Uncharacterized protein</fullName>
    </submittedName>
</protein>
<reference evidence="1 3" key="1">
    <citation type="journal article" date="2018" name="Microbes Environ.">
        <title>Comparative Genomic Insights into Endofungal Lifestyles of Two Bacterial Endosymbionts, Mycoavidus cysteinexigens and Burkholderia rhizoxinica.</title>
        <authorList>
            <person name="Sharmin D."/>
            <person name="Guo Y."/>
            <person name="Nishizawa T."/>
            <person name="Ohshima S."/>
            <person name="Sato Y."/>
            <person name="Takashima Y."/>
            <person name="Narisawa K."/>
            <person name="Ohta H."/>
        </authorList>
    </citation>
    <scope>NUCLEOTIDE SEQUENCE [LARGE SCALE GENOMIC DNA]</scope>
    <source>
        <strain evidence="1 3">B1-EB</strain>
    </source>
</reference>
<evidence type="ECO:0000313" key="1">
    <source>
        <dbReference type="EMBL" id="BBE08485.1"/>
    </source>
</evidence>
<evidence type="ECO:0000313" key="3">
    <source>
        <dbReference type="Proteomes" id="UP000282597"/>
    </source>
</evidence>
<dbReference type="KEGG" id="mcys:MCB1EB_0324"/>
<dbReference type="RefSeq" id="WP_052394129.1">
    <property type="nucleotide sequence ID" value="NZ_AP018150.1"/>
</dbReference>
<dbReference type="Proteomes" id="UP000282597">
    <property type="component" value="Chromosome"/>
</dbReference>
<name>A0A2Z6ESU5_9BURK</name>
<dbReference type="EMBL" id="AP018150">
    <property type="protein sequence ID" value="BBE08485.1"/>
    <property type="molecule type" value="Genomic_DNA"/>
</dbReference>
<sequence length="112" mass="13046">MTVNNTAQRQRTYRDRHLREGLAKRLNIIIEPDSKWTLELLAKCYGVTQRTIIEKLLLQTEIEVIRRIRREQADDGIVKSRVSDYYGGRLRLKSELFTLSLNSESQPISVTA</sequence>
<keyword evidence="3" id="KW-1185">Reference proteome</keyword>
<organism evidence="1 3">
    <name type="scientific">Mycoavidus cysteinexigens</name>
    <dbReference type="NCBI Taxonomy" id="1553431"/>
    <lineage>
        <taxon>Bacteria</taxon>
        <taxon>Pseudomonadati</taxon>
        <taxon>Pseudomonadota</taxon>
        <taxon>Betaproteobacteria</taxon>
        <taxon>Burkholderiales</taxon>
        <taxon>Burkholderiaceae</taxon>
        <taxon>Mycoavidus</taxon>
    </lineage>
</organism>